<organism evidence="1 2">
    <name type="scientific">Amycolatopsis dendrobii</name>
    <dbReference type="NCBI Taxonomy" id="2760662"/>
    <lineage>
        <taxon>Bacteria</taxon>
        <taxon>Bacillati</taxon>
        <taxon>Actinomycetota</taxon>
        <taxon>Actinomycetes</taxon>
        <taxon>Pseudonocardiales</taxon>
        <taxon>Pseudonocardiaceae</taxon>
        <taxon>Amycolatopsis</taxon>
    </lineage>
</organism>
<evidence type="ECO:0000313" key="1">
    <source>
        <dbReference type="EMBL" id="MBB1158059.1"/>
    </source>
</evidence>
<keyword evidence="2" id="KW-1185">Reference proteome</keyword>
<dbReference type="Proteomes" id="UP000526734">
    <property type="component" value="Unassembled WGS sequence"/>
</dbReference>
<dbReference type="RefSeq" id="WP_182894828.1">
    <property type="nucleotide sequence ID" value="NZ_JACGZW010000012.1"/>
</dbReference>
<comment type="caution">
    <text evidence="1">The sequence shown here is derived from an EMBL/GenBank/DDBJ whole genome shotgun (WGS) entry which is preliminary data.</text>
</comment>
<evidence type="ECO:0000313" key="2">
    <source>
        <dbReference type="Proteomes" id="UP000526734"/>
    </source>
</evidence>
<accession>A0A7W3W3I4</accession>
<sequence>MPQTTETIDELRARLATLSGPARTEPLGSLAQKLFQRMTTAPLDSLSARTDLDEAIQCADEVYGHHREGDPQRPQVAAFLGYLLAFRTVRTGDGTHRPRAVELLEEAIEHGRFQVSYLAILRLVLAMLLFTGAQNQLTGMVTQTPADLLSGRRSPAALPDIDRAEELLHTVCDTDGVSADVSEMADLLLQLCDLMKAMLGLGDRPLDLSSMQNLFARFTELQARMANGGAGFSSLMRKAIESGAGVLNVRPDEVPVIIVEDAAEESPAVARAEAPAEVPPQPVQAELLQSLVASLSLDGRRTWRTAAELLLPDTAPPTVESVDTAIALASEVLESETAELSEEDTAFTHFAHAVALRLRRRADPDGDGSDCELGARALLSAARALPIDHPELPVVLRCLGAFLPPERPLAGLDALAAGFTGRLDALLGSGNLAADRAAELHALRCACRTAFAAAELRKAVEGLPAGYPWPVSLKAAAQPLA</sequence>
<dbReference type="EMBL" id="JACGZW010000012">
    <property type="protein sequence ID" value="MBB1158059.1"/>
    <property type="molecule type" value="Genomic_DNA"/>
</dbReference>
<reference evidence="1 2" key="1">
    <citation type="submission" date="2020-08" db="EMBL/GenBank/DDBJ databases">
        <title>Amycolatopsis sp. nov. DR6-1 isolated from Dendrobium heterocarpum.</title>
        <authorList>
            <person name="Tedsree N."/>
            <person name="Kuncharoen N."/>
            <person name="Likhitwitayawuid K."/>
            <person name="Tanasupawat S."/>
        </authorList>
    </citation>
    <scope>NUCLEOTIDE SEQUENCE [LARGE SCALE GENOMIC DNA]</scope>
    <source>
        <strain evidence="1 2">DR6-1</strain>
    </source>
</reference>
<dbReference type="AlphaFoldDB" id="A0A7W3W3I4"/>
<gene>
    <name evidence="1" type="ORF">H4281_33345</name>
</gene>
<name>A0A7W3W3I4_9PSEU</name>
<proteinExistence type="predicted"/>
<protein>
    <submittedName>
        <fullName evidence="1">Uncharacterized protein</fullName>
    </submittedName>
</protein>